<evidence type="ECO:0000313" key="2">
    <source>
        <dbReference type="EMBL" id="RLJ30402.1"/>
    </source>
</evidence>
<dbReference type="EMBL" id="PJND01000008">
    <property type="protein sequence ID" value="PKW20959.1"/>
    <property type="molecule type" value="Genomic_DNA"/>
</dbReference>
<protein>
    <submittedName>
        <fullName evidence="2">Uncharacterized protein</fullName>
    </submittedName>
</protein>
<organism evidence="2 4">
    <name type="scientific">Flavobacterium lindanitolerans</name>
    <dbReference type="NCBI Taxonomy" id="428988"/>
    <lineage>
        <taxon>Bacteria</taxon>
        <taxon>Pseudomonadati</taxon>
        <taxon>Bacteroidota</taxon>
        <taxon>Flavobacteriia</taxon>
        <taxon>Flavobacteriales</taxon>
        <taxon>Flavobacteriaceae</taxon>
        <taxon>Flavobacterium</taxon>
    </lineage>
</organism>
<evidence type="ECO:0000313" key="4">
    <source>
        <dbReference type="Proteomes" id="UP000275027"/>
    </source>
</evidence>
<keyword evidence="3" id="KW-1185">Reference proteome</keyword>
<dbReference type="RefSeq" id="WP_101472237.1">
    <property type="nucleotide sequence ID" value="NZ_CALHAS010000004.1"/>
</dbReference>
<comment type="caution">
    <text evidence="2">The sequence shown here is derived from an EMBL/GenBank/DDBJ whole genome shotgun (WGS) entry which is preliminary data.</text>
</comment>
<name>A0A497UIM3_9FLAO</name>
<sequence length="151" mass="16724">MNASISSGKLTPISAQQISQINFETLNVIGVIDPSELLTPMVSAEIDLTDKGPVLNVRMVILIPKTLLGKAPVELFLDLDNAAQNELRLVLNYESAEKTPKDYLAWFVSYAHDIKDGEQEIKSIRTFTQNTHFEDANPKTSRGTVTHVLQS</sequence>
<evidence type="ECO:0000313" key="3">
    <source>
        <dbReference type="Proteomes" id="UP000233767"/>
    </source>
</evidence>
<dbReference type="Proteomes" id="UP000275027">
    <property type="component" value="Unassembled WGS sequence"/>
</dbReference>
<gene>
    <name evidence="1" type="ORF">B0G92_2239</name>
    <name evidence="2" type="ORF">CLV50_1811</name>
</gene>
<reference evidence="1 3" key="1">
    <citation type="submission" date="2017-12" db="EMBL/GenBank/DDBJ databases">
        <title>Genomic Encyclopedia of Type Strains, Phase III (KMG-III): the genomes of soil and plant-associated and newly described type strains.</title>
        <authorList>
            <person name="Whitman W."/>
        </authorList>
    </citation>
    <scope>NUCLEOTIDE SEQUENCE [LARGE SCALE GENOMIC DNA]</scope>
    <source>
        <strain evidence="1 3">IP-10</strain>
    </source>
</reference>
<proteinExistence type="predicted"/>
<accession>A0A497UIM3</accession>
<dbReference type="EMBL" id="RCCB01000011">
    <property type="protein sequence ID" value="RLJ30402.1"/>
    <property type="molecule type" value="Genomic_DNA"/>
</dbReference>
<evidence type="ECO:0000313" key="1">
    <source>
        <dbReference type="EMBL" id="PKW20959.1"/>
    </source>
</evidence>
<dbReference type="Proteomes" id="UP000233767">
    <property type="component" value="Unassembled WGS sequence"/>
</dbReference>
<dbReference type="AlphaFoldDB" id="A0A497UIM3"/>
<reference evidence="2 4" key="2">
    <citation type="submission" date="2018-10" db="EMBL/GenBank/DDBJ databases">
        <title>Genomic Encyclopedia of Archaeal and Bacterial Type Strains, Phase II (KMG-II): from individual species to whole genera.</title>
        <authorList>
            <person name="Goeker M."/>
        </authorList>
    </citation>
    <scope>NUCLEOTIDE SEQUENCE [LARGE SCALE GENOMIC DNA]</scope>
    <source>
        <strain evidence="2 4">DSM 21886</strain>
    </source>
</reference>